<keyword evidence="2" id="KW-1185">Reference proteome</keyword>
<dbReference type="AlphaFoldDB" id="A0A1J1HMI2"/>
<name>A0A1J1HMI2_9DIPT</name>
<organism evidence="1 2">
    <name type="scientific">Clunio marinus</name>
    <dbReference type="NCBI Taxonomy" id="568069"/>
    <lineage>
        <taxon>Eukaryota</taxon>
        <taxon>Metazoa</taxon>
        <taxon>Ecdysozoa</taxon>
        <taxon>Arthropoda</taxon>
        <taxon>Hexapoda</taxon>
        <taxon>Insecta</taxon>
        <taxon>Pterygota</taxon>
        <taxon>Neoptera</taxon>
        <taxon>Endopterygota</taxon>
        <taxon>Diptera</taxon>
        <taxon>Nematocera</taxon>
        <taxon>Chironomoidea</taxon>
        <taxon>Chironomidae</taxon>
        <taxon>Clunio</taxon>
    </lineage>
</organism>
<dbReference type="Proteomes" id="UP000183832">
    <property type="component" value="Unassembled WGS sequence"/>
</dbReference>
<dbReference type="EMBL" id="CVRI01000010">
    <property type="protein sequence ID" value="CRK88738.1"/>
    <property type="molecule type" value="Genomic_DNA"/>
</dbReference>
<proteinExistence type="predicted"/>
<gene>
    <name evidence="1" type="ORF">CLUMA_CG002821</name>
</gene>
<protein>
    <submittedName>
        <fullName evidence="1">CLUMA_CG002821, isoform A</fullName>
    </submittedName>
</protein>
<accession>A0A1J1HMI2</accession>
<reference evidence="1 2" key="1">
    <citation type="submission" date="2015-04" db="EMBL/GenBank/DDBJ databases">
        <authorList>
            <person name="Syromyatnikov M.Y."/>
            <person name="Popov V.N."/>
        </authorList>
    </citation>
    <scope>NUCLEOTIDE SEQUENCE [LARGE SCALE GENOMIC DNA]</scope>
</reference>
<evidence type="ECO:0000313" key="2">
    <source>
        <dbReference type="Proteomes" id="UP000183832"/>
    </source>
</evidence>
<sequence length="118" mass="14124">MLFKRKFSGLVLTSSKTREGSAAKSFRRIGKTRDFMANDQTQRFSYLLFLFLNRSRRFVTKNEVVELLLRNYYDNVRVLLKRKTFVKLSANDDKLNFKTTFQVLFMFELNFLRIEAEV</sequence>
<evidence type="ECO:0000313" key="1">
    <source>
        <dbReference type="EMBL" id="CRK88738.1"/>
    </source>
</evidence>